<feature type="compositionally biased region" description="Polar residues" evidence="2">
    <location>
        <begin position="374"/>
        <end position="387"/>
    </location>
</feature>
<dbReference type="InterPro" id="IPR002172">
    <property type="entry name" value="LDrepeatLR_classA_rpt"/>
</dbReference>
<evidence type="ECO:0000256" key="1">
    <source>
        <dbReference type="ARBA" id="ARBA00023157"/>
    </source>
</evidence>
<dbReference type="EMBL" id="NEDP02076751">
    <property type="protein sequence ID" value="OWF34676.1"/>
    <property type="molecule type" value="Genomic_DNA"/>
</dbReference>
<protein>
    <recommendedName>
        <fullName evidence="7">CUB domain-containing protein</fullName>
    </recommendedName>
</protein>
<dbReference type="PANTHER" id="PTHR24652:SF69">
    <property type="entry name" value="CUB DOMAIN-CONTAINING PROTEIN"/>
    <property type="match status" value="1"/>
</dbReference>
<dbReference type="InterPro" id="IPR042333">
    <property type="entry name" value="LRAD2/Mig-13-like"/>
</dbReference>
<keyword evidence="6" id="KW-1185">Reference proteome</keyword>
<feature type="compositionally biased region" description="Polar residues" evidence="2">
    <location>
        <begin position="423"/>
        <end position="433"/>
    </location>
</feature>
<keyword evidence="3" id="KW-1133">Transmembrane helix</keyword>
<gene>
    <name evidence="5" type="ORF">KP79_PYT11445</name>
</gene>
<name>A0A210PDY7_MIZYE</name>
<comment type="caution">
    <text evidence="5">The sequence shown here is derived from an EMBL/GenBank/DDBJ whole genome shotgun (WGS) entry which is preliminary data.</text>
</comment>
<evidence type="ECO:0008006" key="7">
    <source>
        <dbReference type="Google" id="ProtNLM"/>
    </source>
</evidence>
<dbReference type="CDD" id="cd00112">
    <property type="entry name" value="LDLa"/>
    <property type="match status" value="1"/>
</dbReference>
<dbReference type="SUPFAM" id="SSF49854">
    <property type="entry name" value="Spermadhesin, CUB domain"/>
    <property type="match status" value="1"/>
</dbReference>
<dbReference type="PANTHER" id="PTHR24652">
    <property type="entry name" value="LOW-DENSITY LIPOPROTEIN RECEPTOR CLASS A DOMAIN-CONTAINING PROTEIN 2"/>
    <property type="match status" value="1"/>
</dbReference>
<proteinExistence type="predicted"/>
<feature type="transmembrane region" description="Helical" evidence="3">
    <location>
        <begin position="224"/>
        <end position="248"/>
    </location>
</feature>
<keyword evidence="4" id="KW-0732">Signal</keyword>
<sequence length="494" mass="54560">MTHLRTSMSGVLVALVVMLQGVHSMTSTKSMTALSRANLPVHVNDSVIVELTEQILEERSGKFLHCAVDVITDPSRRLLLHFLSMDISKDNLTPDRLHIYDYRPGGAVKQVTPVMGLFGVYDSYFKDTSPGVMDYKSSRNKLRLDYMGKPNLLYSGFRILITSFQDLRSDDCDRLHHHCGRAQICVPLSVMCDDEYNCGDGDQTDENTCHLVVDPEWKGAEATITAVVAAGVAISVFLLVIVAVLCFLKKQNRRSYIRQQSVQIYAKRKANGEWTVGNNIDTLGVTELYAPPTYEDAVKKEVNEEPPPAYDVVSTLPQSQLQGSPYSVRSVNRVTVVCIERPCDNDNIDNLEECQTEIVCIAAPEQAPDRTDDVQNVTSCPQENASLDNEPLISISNKSVSKSDDCSQSCSSGQEEDSGTYAEESSQESGSSNLEEDLISVTSDFQMTDGKSYLDNATTKSGEKTPDYSNRICLMNCDDIEYVDTVDDVNGNGV</sequence>
<feature type="signal peptide" evidence="4">
    <location>
        <begin position="1"/>
        <end position="24"/>
    </location>
</feature>
<evidence type="ECO:0000313" key="6">
    <source>
        <dbReference type="Proteomes" id="UP000242188"/>
    </source>
</evidence>
<evidence type="ECO:0000256" key="3">
    <source>
        <dbReference type="SAM" id="Phobius"/>
    </source>
</evidence>
<keyword evidence="3" id="KW-0812">Transmembrane</keyword>
<keyword evidence="1" id="KW-1015">Disulfide bond</keyword>
<keyword evidence="3" id="KW-0472">Membrane</keyword>
<evidence type="ECO:0000256" key="4">
    <source>
        <dbReference type="SAM" id="SignalP"/>
    </source>
</evidence>
<dbReference type="AlphaFoldDB" id="A0A210PDY7"/>
<organism evidence="5 6">
    <name type="scientific">Mizuhopecten yessoensis</name>
    <name type="common">Japanese scallop</name>
    <name type="synonym">Patinopecten yessoensis</name>
    <dbReference type="NCBI Taxonomy" id="6573"/>
    <lineage>
        <taxon>Eukaryota</taxon>
        <taxon>Metazoa</taxon>
        <taxon>Spiralia</taxon>
        <taxon>Lophotrochozoa</taxon>
        <taxon>Mollusca</taxon>
        <taxon>Bivalvia</taxon>
        <taxon>Autobranchia</taxon>
        <taxon>Pteriomorphia</taxon>
        <taxon>Pectinida</taxon>
        <taxon>Pectinoidea</taxon>
        <taxon>Pectinidae</taxon>
        <taxon>Mizuhopecten</taxon>
    </lineage>
</organism>
<accession>A0A210PDY7</accession>
<evidence type="ECO:0000313" key="5">
    <source>
        <dbReference type="EMBL" id="OWF34676.1"/>
    </source>
</evidence>
<dbReference type="Proteomes" id="UP000242188">
    <property type="component" value="Unassembled WGS sequence"/>
</dbReference>
<dbReference type="InterPro" id="IPR035914">
    <property type="entry name" value="Sperma_CUB_dom_sf"/>
</dbReference>
<reference evidence="5 6" key="1">
    <citation type="journal article" date="2017" name="Nat. Ecol. Evol.">
        <title>Scallop genome provides insights into evolution of bilaterian karyotype and development.</title>
        <authorList>
            <person name="Wang S."/>
            <person name="Zhang J."/>
            <person name="Jiao W."/>
            <person name="Li J."/>
            <person name="Xun X."/>
            <person name="Sun Y."/>
            <person name="Guo X."/>
            <person name="Huan P."/>
            <person name="Dong B."/>
            <person name="Zhang L."/>
            <person name="Hu X."/>
            <person name="Sun X."/>
            <person name="Wang J."/>
            <person name="Zhao C."/>
            <person name="Wang Y."/>
            <person name="Wang D."/>
            <person name="Huang X."/>
            <person name="Wang R."/>
            <person name="Lv J."/>
            <person name="Li Y."/>
            <person name="Zhang Z."/>
            <person name="Liu B."/>
            <person name="Lu W."/>
            <person name="Hui Y."/>
            <person name="Liang J."/>
            <person name="Zhou Z."/>
            <person name="Hou R."/>
            <person name="Li X."/>
            <person name="Liu Y."/>
            <person name="Li H."/>
            <person name="Ning X."/>
            <person name="Lin Y."/>
            <person name="Zhao L."/>
            <person name="Xing Q."/>
            <person name="Dou J."/>
            <person name="Li Y."/>
            <person name="Mao J."/>
            <person name="Guo H."/>
            <person name="Dou H."/>
            <person name="Li T."/>
            <person name="Mu C."/>
            <person name="Jiang W."/>
            <person name="Fu Q."/>
            <person name="Fu X."/>
            <person name="Miao Y."/>
            <person name="Liu J."/>
            <person name="Yu Q."/>
            <person name="Li R."/>
            <person name="Liao H."/>
            <person name="Li X."/>
            <person name="Kong Y."/>
            <person name="Jiang Z."/>
            <person name="Chourrout D."/>
            <person name="Li R."/>
            <person name="Bao Z."/>
        </authorList>
    </citation>
    <scope>NUCLEOTIDE SEQUENCE [LARGE SCALE GENOMIC DNA]</scope>
    <source>
        <strain evidence="5 6">PY_sf001</strain>
    </source>
</reference>
<feature type="chain" id="PRO_5012080845" description="CUB domain-containing protein" evidence="4">
    <location>
        <begin position="25"/>
        <end position="494"/>
    </location>
</feature>
<dbReference type="OrthoDB" id="6514358at2759"/>
<evidence type="ECO:0000256" key="2">
    <source>
        <dbReference type="SAM" id="MobiDB-lite"/>
    </source>
</evidence>
<feature type="region of interest" description="Disordered" evidence="2">
    <location>
        <begin position="368"/>
        <end position="435"/>
    </location>
</feature>